<comment type="caution">
    <text evidence="1">The sequence shown here is derived from an EMBL/GenBank/DDBJ whole genome shotgun (WGS) entry which is preliminary data.</text>
</comment>
<dbReference type="Proteomes" id="UP000598820">
    <property type="component" value="Unassembled WGS sequence"/>
</dbReference>
<name>A0A927AMT9_9BACT</name>
<sequence>MFNVVSDFRDETHENAYFLAETTYYQYTYRNVPVRIELHYPMQLLPD</sequence>
<dbReference type="RefSeq" id="WP_190886337.1">
    <property type="nucleotide sequence ID" value="NZ_JACWZY010000004.1"/>
</dbReference>
<dbReference type="AlphaFoldDB" id="A0A927AMT9"/>
<evidence type="ECO:0000313" key="1">
    <source>
        <dbReference type="EMBL" id="MBD2700484.1"/>
    </source>
</evidence>
<dbReference type="EMBL" id="JACWZY010000004">
    <property type="protein sequence ID" value="MBD2700484.1"/>
    <property type="molecule type" value="Genomic_DNA"/>
</dbReference>
<evidence type="ECO:0000313" key="2">
    <source>
        <dbReference type="Proteomes" id="UP000598820"/>
    </source>
</evidence>
<keyword evidence="2" id="KW-1185">Reference proteome</keyword>
<organism evidence="1 2">
    <name type="scientific">Spirosoma profusum</name>
    <dbReference type="NCBI Taxonomy" id="2771354"/>
    <lineage>
        <taxon>Bacteria</taxon>
        <taxon>Pseudomonadati</taxon>
        <taxon>Bacteroidota</taxon>
        <taxon>Cytophagia</taxon>
        <taxon>Cytophagales</taxon>
        <taxon>Cytophagaceae</taxon>
        <taxon>Spirosoma</taxon>
    </lineage>
</organism>
<protein>
    <submittedName>
        <fullName evidence="1">Uncharacterized protein</fullName>
    </submittedName>
</protein>
<proteinExistence type="predicted"/>
<accession>A0A927AMT9</accession>
<reference evidence="1" key="1">
    <citation type="submission" date="2020-09" db="EMBL/GenBank/DDBJ databases">
        <authorList>
            <person name="Kim M.K."/>
        </authorList>
    </citation>
    <scope>NUCLEOTIDE SEQUENCE</scope>
    <source>
        <strain evidence="1">BT702</strain>
    </source>
</reference>
<gene>
    <name evidence="1" type="ORF">IC229_07550</name>
</gene>